<dbReference type="Proteomes" id="UP000287651">
    <property type="component" value="Unassembled WGS sequence"/>
</dbReference>
<evidence type="ECO:0000313" key="2">
    <source>
        <dbReference type="EMBL" id="RRT67694.1"/>
    </source>
</evidence>
<protein>
    <submittedName>
        <fullName evidence="2">Uncharacterized protein</fullName>
    </submittedName>
</protein>
<organism evidence="2 3">
    <name type="scientific">Ensete ventricosum</name>
    <name type="common">Abyssinian banana</name>
    <name type="synonym">Musa ensete</name>
    <dbReference type="NCBI Taxonomy" id="4639"/>
    <lineage>
        <taxon>Eukaryota</taxon>
        <taxon>Viridiplantae</taxon>
        <taxon>Streptophyta</taxon>
        <taxon>Embryophyta</taxon>
        <taxon>Tracheophyta</taxon>
        <taxon>Spermatophyta</taxon>
        <taxon>Magnoliopsida</taxon>
        <taxon>Liliopsida</taxon>
        <taxon>Zingiberales</taxon>
        <taxon>Musaceae</taxon>
        <taxon>Ensete</taxon>
    </lineage>
</organism>
<evidence type="ECO:0000313" key="3">
    <source>
        <dbReference type="Proteomes" id="UP000287651"/>
    </source>
</evidence>
<dbReference type="AlphaFoldDB" id="A0A426ZUP2"/>
<name>A0A426ZUP2_ENSVE</name>
<reference evidence="2 3" key="1">
    <citation type="journal article" date="2014" name="Agronomy (Basel)">
        <title>A Draft Genome Sequence for Ensete ventricosum, the Drought-Tolerant Tree Against Hunger.</title>
        <authorList>
            <person name="Harrison J."/>
            <person name="Moore K.A."/>
            <person name="Paszkiewicz K."/>
            <person name="Jones T."/>
            <person name="Grant M."/>
            <person name="Ambacheew D."/>
            <person name="Muzemil S."/>
            <person name="Studholme D.J."/>
        </authorList>
    </citation>
    <scope>NUCLEOTIDE SEQUENCE [LARGE SCALE GENOMIC DNA]</scope>
</reference>
<comment type="caution">
    <text evidence="2">The sequence shown here is derived from an EMBL/GenBank/DDBJ whole genome shotgun (WGS) entry which is preliminary data.</text>
</comment>
<sequence>MIHGTDRTAGIATRGRQGIPGSPILGGSAAADMVSLWRSISCALFNGKIDNRMGCEEEEEEEEEEEGKKAKRKRMRLGSLTF</sequence>
<gene>
    <name evidence="2" type="ORF">B296_00039014</name>
</gene>
<feature type="compositionally biased region" description="Acidic residues" evidence="1">
    <location>
        <begin position="56"/>
        <end position="65"/>
    </location>
</feature>
<feature type="region of interest" description="Disordered" evidence="1">
    <location>
        <begin position="54"/>
        <end position="82"/>
    </location>
</feature>
<proteinExistence type="predicted"/>
<evidence type="ECO:0000256" key="1">
    <source>
        <dbReference type="SAM" id="MobiDB-lite"/>
    </source>
</evidence>
<feature type="region of interest" description="Disordered" evidence="1">
    <location>
        <begin position="1"/>
        <end position="21"/>
    </location>
</feature>
<dbReference type="EMBL" id="AMZH03004944">
    <property type="protein sequence ID" value="RRT67694.1"/>
    <property type="molecule type" value="Genomic_DNA"/>
</dbReference>
<accession>A0A426ZUP2</accession>